<keyword evidence="1" id="KW-0732">Signal</keyword>
<dbReference type="Proteomes" id="UP000294927">
    <property type="component" value="Unassembled WGS sequence"/>
</dbReference>
<dbReference type="RefSeq" id="WP_133907274.1">
    <property type="nucleotide sequence ID" value="NZ_SOCP01000017.1"/>
</dbReference>
<feature type="chain" id="PRO_5020581572" description="AMIN-like domain-containing protein" evidence="1">
    <location>
        <begin position="26"/>
        <end position="161"/>
    </location>
</feature>
<dbReference type="AlphaFoldDB" id="A0A4R7V1G4"/>
<accession>A0A4R7V1G4</accession>
<dbReference type="EMBL" id="SOCP01000017">
    <property type="protein sequence ID" value="TDV42680.1"/>
    <property type="molecule type" value="Genomic_DNA"/>
</dbReference>
<name>A0A4R7V1G4_9PSEU</name>
<evidence type="ECO:0000259" key="2">
    <source>
        <dbReference type="Pfam" id="PF24837"/>
    </source>
</evidence>
<dbReference type="Pfam" id="PF24837">
    <property type="entry name" value="AMIN-like"/>
    <property type="match status" value="1"/>
</dbReference>
<keyword evidence="4" id="KW-1185">Reference proteome</keyword>
<feature type="signal peptide" evidence="1">
    <location>
        <begin position="1"/>
        <end position="25"/>
    </location>
</feature>
<evidence type="ECO:0000313" key="4">
    <source>
        <dbReference type="Proteomes" id="UP000294927"/>
    </source>
</evidence>
<protein>
    <recommendedName>
        <fullName evidence="2">AMIN-like domain-containing protein</fullName>
    </recommendedName>
</protein>
<proteinExistence type="predicted"/>
<comment type="caution">
    <text evidence="3">The sequence shown here is derived from an EMBL/GenBank/DDBJ whole genome shotgun (WGS) entry which is preliminary data.</text>
</comment>
<evidence type="ECO:0000256" key="1">
    <source>
        <dbReference type="SAM" id="SignalP"/>
    </source>
</evidence>
<organism evidence="3 4">
    <name type="scientific">Actinophytocola oryzae</name>
    <dbReference type="NCBI Taxonomy" id="502181"/>
    <lineage>
        <taxon>Bacteria</taxon>
        <taxon>Bacillati</taxon>
        <taxon>Actinomycetota</taxon>
        <taxon>Actinomycetes</taxon>
        <taxon>Pseudonocardiales</taxon>
        <taxon>Pseudonocardiaceae</taxon>
    </lineage>
</organism>
<gene>
    <name evidence="3" type="ORF">CLV71_117152</name>
</gene>
<evidence type="ECO:0000313" key="3">
    <source>
        <dbReference type="EMBL" id="TDV42680.1"/>
    </source>
</evidence>
<dbReference type="OrthoDB" id="3393679at2"/>
<reference evidence="3 4" key="1">
    <citation type="submission" date="2019-03" db="EMBL/GenBank/DDBJ databases">
        <title>Genomic Encyclopedia of Archaeal and Bacterial Type Strains, Phase II (KMG-II): from individual species to whole genera.</title>
        <authorList>
            <person name="Goeker M."/>
        </authorList>
    </citation>
    <scope>NUCLEOTIDE SEQUENCE [LARGE SCALE GENOMIC DNA]</scope>
    <source>
        <strain evidence="3 4">DSM 45499</strain>
    </source>
</reference>
<dbReference type="InterPro" id="IPR056303">
    <property type="entry name" value="AMIN-like"/>
</dbReference>
<sequence>MTTISRRALGALVAIVLVVGGGATAAAQPATTLPALTAIRTGQHPGFDRVVLDLTGSTPPTVTNRWVDELTADGSGEVVWLTGQYFVEVVSHPAAAHDDAGNRTYPGPERFRTRDLRNVMAVALTGDFEGYLSVGLGLRNQTWVRTSVLTSPNRVVIDVGV</sequence>
<feature type="domain" description="AMIN-like" evidence="2">
    <location>
        <begin position="35"/>
        <end position="159"/>
    </location>
</feature>